<dbReference type="InterPro" id="IPR029058">
    <property type="entry name" value="AB_hydrolase_fold"/>
</dbReference>
<sequence length="382" mass="41208">MAPTTPTTAPTTRTRARRHPSRRPLRRLGSTLAGAVLASSVLVACSDNDDDSSAADTSVNSTNDASEGILAGGNQGNGEIVQAIDIQSSVHGENLGDRFVERIHYPVRNGVADPTQNWADFYLPEGHHDVDTVPLVIFIHGGAWHGGASNVRPIVQKLAERGMAVLNVEYRDISNGGGYPETFSDVADALDYVPALDQRHPEITTDDETVVGHSAGAQLAAWAGTRGDLDEHQIGANPKFTPSRVVSLAGPLDLVWAAENGDHNIVTAMRGTPEEVPDKYNNVDPIQNISRKVPVVAMHGLNDNLVPKDNSEHYVDAVTRAGGHAKLVLMEGEDHVSFLQESSPHFEQILDVIHKVTTHPRETLRDRLDGATVDLAEGLRHH</sequence>
<accession>A0A3D4T265</accession>
<dbReference type="RefSeq" id="WP_273053167.1">
    <property type="nucleotide sequence ID" value="NZ_DAITTW010000073.1"/>
</dbReference>
<organism evidence="4 5">
    <name type="scientific">Corynebacterium nuruki</name>
    <dbReference type="NCBI Taxonomy" id="1032851"/>
    <lineage>
        <taxon>Bacteria</taxon>
        <taxon>Bacillati</taxon>
        <taxon>Actinomycetota</taxon>
        <taxon>Actinomycetes</taxon>
        <taxon>Mycobacteriales</taxon>
        <taxon>Corynebacteriaceae</taxon>
        <taxon>Corynebacterium</taxon>
    </lineage>
</organism>
<dbReference type="AlphaFoldDB" id="A0A3D4T265"/>
<dbReference type="Pfam" id="PF20434">
    <property type="entry name" value="BD-FAE"/>
    <property type="match status" value="1"/>
</dbReference>
<dbReference type="EMBL" id="DQID01000325">
    <property type="protein sequence ID" value="HCT15628.1"/>
    <property type="molecule type" value="Genomic_DNA"/>
</dbReference>
<feature type="compositionally biased region" description="Basic residues" evidence="2">
    <location>
        <begin position="14"/>
        <end position="25"/>
    </location>
</feature>
<keyword evidence="1 4" id="KW-0378">Hydrolase</keyword>
<comment type="caution">
    <text evidence="4">The sequence shown here is derived from an EMBL/GenBank/DDBJ whole genome shotgun (WGS) entry which is preliminary data.</text>
</comment>
<gene>
    <name evidence="4" type="ORF">DIW82_12820</name>
</gene>
<feature type="region of interest" description="Disordered" evidence="2">
    <location>
        <begin position="48"/>
        <end position="74"/>
    </location>
</feature>
<evidence type="ECO:0000259" key="3">
    <source>
        <dbReference type="Pfam" id="PF20434"/>
    </source>
</evidence>
<dbReference type="STRING" id="863239.GCA_000213935_00937"/>
<dbReference type="Gene3D" id="3.40.50.1820">
    <property type="entry name" value="alpha/beta hydrolase"/>
    <property type="match status" value="1"/>
</dbReference>
<dbReference type="SUPFAM" id="SSF53474">
    <property type="entry name" value="alpha/beta-Hydrolases"/>
    <property type="match status" value="1"/>
</dbReference>
<evidence type="ECO:0000256" key="1">
    <source>
        <dbReference type="ARBA" id="ARBA00022801"/>
    </source>
</evidence>
<dbReference type="PANTHER" id="PTHR48081:SF33">
    <property type="entry name" value="KYNURENINE FORMAMIDASE"/>
    <property type="match status" value="1"/>
</dbReference>
<proteinExistence type="predicted"/>
<protein>
    <submittedName>
        <fullName evidence="4">Alpha/beta hydrolase</fullName>
    </submittedName>
</protein>
<name>A0A3D4T265_9CORY</name>
<evidence type="ECO:0000256" key="2">
    <source>
        <dbReference type="SAM" id="MobiDB-lite"/>
    </source>
</evidence>
<feature type="domain" description="BD-FAE-like" evidence="3">
    <location>
        <begin position="120"/>
        <end position="314"/>
    </location>
</feature>
<dbReference type="Proteomes" id="UP000261739">
    <property type="component" value="Unassembled WGS sequence"/>
</dbReference>
<reference evidence="4 5" key="1">
    <citation type="journal article" date="2018" name="Nat. Biotechnol.">
        <title>A standardized bacterial taxonomy based on genome phylogeny substantially revises the tree of life.</title>
        <authorList>
            <person name="Parks D.H."/>
            <person name="Chuvochina M."/>
            <person name="Waite D.W."/>
            <person name="Rinke C."/>
            <person name="Skarshewski A."/>
            <person name="Chaumeil P.A."/>
            <person name="Hugenholtz P."/>
        </authorList>
    </citation>
    <scope>NUCLEOTIDE SEQUENCE [LARGE SCALE GENOMIC DNA]</scope>
    <source>
        <strain evidence="4">UBA11247</strain>
    </source>
</reference>
<dbReference type="InterPro" id="IPR049492">
    <property type="entry name" value="BD-FAE-like_dom"/>
</dbReference>
<evidence type="ECO:0000313" key="4">
    <source>
        <dbReference type="EMBL" id="HCT15628.1"/>
    </source>
</evidence>
<feature type="compositionally biased region" description="Low complexity" evidence="2">
    <location>
        <begin position="1"/>
        <end position="13"/>
    </location>
</feature>
<dbReference type="InterPro" id="IPR050300">
    <property type="entry name" value="GDXG_lipolytic_enzyme"/>
</dbReference>
<dbReference type="GO" id="GO:0016787">
    <property type="term" value="F:hydrolase activity"/>
    <property type="evidence" value="ECO:0007669"/>
    <property type="project" value="UniProtKB-KW"/>
</dbReference>
<evidence type="ECO:0000313" key="5">
    <source>
        <dbReference type="Proteomes" id="UP000261739"/>
    </source>
</evidence>
<feature type="region of interest" description="Disordered" evidence="2">
    <location>
        <begin position="1"/>
        <end position="25"/>
    </location>
</feature>
<dbReference type="PANTHER" id="PTHR48081">
    <property type="entry name" value="AB HYDROLASE SUPERFAMILY PROTEIN C4A8.06C"/>
    <property type="match status" value="1"/>
</dbReference>
<feature type="compositionally biased region" description="Low complexity" evidence="2">
    <location>
        <begin position="54"/>
        <end position="63"/>
    </location>
</feature>